<proteinExistence type="predicted"/>
<evidence type="ECO:0000313" key="1">
    <source>
        <dbReference type="EMBL" id="KAI3695542.1"/>
    </source>
</evidence>
<evidence type="ECO:0000313" key="2">
    <source>
        <dbReference type="Proteomes" id="UP001056120"/>
    </source>
</evidence>
<comment type="caution">
    <text evidence="1">The sequence shown here is derived from an EMBL/GenBank/DDBJ whole genome shotgun (WGS) entry which is preliminary data.</text>
</comment>
<reference evidence="1 2" key="2">
    <citation type="journal article" date="2022" name="Mol. Ecol. Resour.">
        <title>The genomes of chicory, endive, great burdock and yacon provide insights into Asteraceae paleo-polyploidization history and plant inulin production.</title>
        <authorList>
            <person name="Fan W."/>
            <person name="Wang S."/>
            <person name="Wang H."/>
            <person name="Wang A."/>
            <person name="Jiang F."/>
            <person name="Liu H."/>
            <person name="Zhao H."/>
            <person name="Xu D."/>
            <person name="Zhang Y."/>
        </authorList>
    </citation>
    <scope>NUCLEOTIDE SEQUENCE [LARGE SCALE GENOMIC DNA]</scope>
    <source>
        <strain evidence="2">cv. Yunnan</strain>
        <tissue evidence="1">Leaves</tissue>
    </source>
</reference>
<name>A0ACB8ZC13_9ASTR</name>
<sequence>MLEEAHLVGQAQLVGQVAVSTVGRPETAKLVTGKTNVIAVVKGGTLKETAKKAPKSLTTQGHLFGRHQNWSPSYSRSCNYRRLKSPRDSRSPSGRPEARGSPPPLKGKNRNPTPNEDRASPSPDRVNSDYSMSPQRAKSQSPAEANGCSCEL</sequence>
<organism evidence="1 2">
    <name type="scientific">Smallanthus sonchifolius</name>
    <dbReference type="NCBI Taxonomy" id="185202"/>
    <lineage>
        <taxon>Eukaryota</taxon>
        <taxon>Viridiplantae</taxon>
        <taxon>Streptophyta</taxon>
        <taxon>Embryophyta</taxon>
        <taxon>Tracheophyta</taxon>
        <taxon>Spermatophyta</taxon>
        <taxon>Magnoliopsida</taxon>
        <taxon>eudicotyledons</taxon>
        <taxon>Gunneridae</taxon>
        <taxon>Pentapetalae</taxon>
        <taxon>asterids</taxon>
        <taxon>campanulids</taxon>
        <taxon>Asterales</taxon>
        <taxon>Asteraceae</taxon>
        <taxon>Asteroideae</taxon>
        <taxon>Heliantheae alliance</taxon>
        <taxon>Millerieae</taxon>
        <taxon>Smallanthus</taxon>
    </lineage>
</organism>
<reference evidence="2" key="1">
    <citation type="journal article" date="2022" name="Mol. Ecol. Resour.">
        <title>The genomes of chicory, endive, great burdock and yacon provide insights into Asteraceae palaeo-polyploidization history and plant inulin production.</title>
        <authorList>
            <person name="Fan W."/>
            <person name="Wang S."/>
            <person name="Wang H."/>
            <person name="Wang A."/>
            <person name="Jiang F."/>
            <person name="Liu H."/>
            <person name="Zhao H."/>
            <person name="Xu D."/>
            <person name="Zhang Y."/>
        </authorList>
    </citation>
    <scope>NUCLEOTIDE SEQUENCE [LARGE SCALE GENOMIC DNA]</scope>
    <source>
        <strain evidence="2">cv. Yunnan</strain>
    </source>
</reference>
<keyword evidence="2" id="KW-1185">Reference proteome</keyword>
<gene>
    <name evidence="1" type="ORF">L1987_78539</name>
</gene>
<protein>
    <submittedName>
        <fullName evidence="1">Uncharacterized protein</fullName>
    </submittedName>
</protein>
<accession>A0ACB8ZC13</accession>
<dbReference type="Proteomes" id="UP001056120">
    <property type="component" value="Linkage Group LG26"/>
</dbReference>
<dbReference type="EMBL" id="CM042043">
    <property type="protein sequence ID" value="KAI3695542.1"/>
    <property type="molecule type" value="Genomic_DNA"/>
</dbReference>